<dbReference type="InterPro" id="IPR052953">
    <property type="entry name" value="Ser-rich/MCO-related"/>
</dbReference>
<proteinExistence type="predicted"/>
<dbReference type="AlphaFoldDB" id="A0A8H6XUH4"/>
<keyword evidence="1" id="KW-0418">Kinase</keyword>
<sequence>MRRSERPDILPGRYLRPQYVAAERASCPYTFYLSLARSPAFFNFPQCTSSHSASLALASVASAANILVTVGGNGTTTYSPSNVTANQGDVVVFQFVAGNHTATQSTFKAPCTEMAGGINSNFQFVASGAAQNPEWNFTVLNATTPLWFFCAQTGHCGKGMVFSVNAPPTGNTFDAFQTAAKATANTTSTSSSSSPSGTGAPSSALITRTSAGLLAAAAGVVAGLLL</sequence>
<dbReference type="PANTHER" id="PTHR34883:SF15">
    <property type="entry name" value="EXTRACELLULAR SERINE-RICH PROTEIN"/>
    <property type="match status" value="1"/>
</dbReference>
<keyword evidence="1" id="KW-0808">Transferase</keyword>
<dbReference type="SUPFAM" id="SSF49503">
    <property type="entry name" value="Cupredoxins"/>
    <property type="match status" value="1"/>
</dbReference>
<accession>A0A8H6XUH4</accession>
<organism evidence="1 2">
    <name type="scientific">Mycena sanguinolenta</name>
    <dbReference type="NCBI Taxonomy" id="230812"/>
    <lineage>
        <taxon>Eukaryota</taxon>
        <taxon>Fungi</taxon>
        <taxon>Dikarya</taxon>
        <taxon>Basidiomycota</taxon>
        <taxon>Agaricomycotina</taxon>
        <taxon>Agaricomycetes</taxon>
        <taxon>Agaricomycetidae</taxon>
        <taxon>Agaricales</taxon>
        <taxon>Marasmiineae</taxon>
        <taxon>Mycenaceae</taxon>
        <taxon>Mycena</taxon>
    </lineage>
</organism>
<reference evidence="1" key="1">
    <citation type="submission" date="2020-05" db="EMBL/GenBank/DDBJ databases">
        <title>Mycena genomes resolve the evolution of fungal bioluminescence.</title>
        <authorList>
            <person name="Tsai I.J."/>
        </authorList>
    </citation>
    <scope>NUCLEOTIDE SEQUENCE</scope>
    <source>
        <strain evidence="1">160909Yilan</strain>
    </source>
</reference>
<dbReference type="Gene3D" id="2.60.40.420">
    <property type="entry name" value="Cupredoxins - blue copper proteins"/>
    <property type="match status" value="1"/>
</dbReference>
<dbReference type="PANTHER" id="PTHR34883">
    <property type="entry name" value="SERINE-RICH PROTEIN, PUTATIVE-RELATED-RELATED"/>
    <property type="match status" value="1"/>
</dbReference>
<keyword evidence="2" id="KW-1185">Reference proteome</keyword>
<dbReference type="Proteomes" id="UP000623467">
    <property type="component" value="Unassembled WGS sequence"/>
</dbReference>
<evidence type="ECO:0000313" key="2">
    <source>
        <dbReference type="Proteomes" id="UP000623467"/>
    </source>
</evidence>
<dbReference type="CDD" id="cd00920">
    <property type="entry name" value="Cupredoxin"/>
    <property type="match status" value="1"/>
</dbReference>
<evidence type="ECO:0000313" key="1">
    <source>
        <dbReference type="EMBL" id="KAF7348363.1"/>
    </source>
</evidence>
<gene>
    <name evidence="1" type="ORF">MSAN_01790300</name>
</gene>
<name>A0A8H6XUH4_9AGAR</name>
<dbReference type="OrthoDB" id="1921208at2759"/>
<protein>
    <submittedName>
        <fullName evidence="1">Kinase-like protein</fullName>
    </submittedName>
</protein>
<dbReference type="GO" id="GO:0016301">
    <property type="term" value="F:kinase activity"/>
    <property type="evidence" value="ECO:0007669"/>
    <property type="project" value="UniProtKB-KW"/>
</dbReference>
<dbReference type="EMBL" id="JACAZH010000017">
    <property type="protein sequence ID" value="KAF7348363.1"/>
    <property type="molecule type" value="Genomic_DNA"/>
</dbReference>
<comment type="caution">
    <text evidence="1">The sequence shown here is derived from an EMBL/GenBank/DDBJ whole genome shotgun (WGS) entry which is preliminary data.</text>
</comment>
<dbReference type="InterPro" id="IPR008972">
    <property type="entry name" value="Cupredoxin"/>
</dbReference>